<dbReference type="Pfam" id="PF00520">
    <property type="entry name" value="Ion_trans"/>
    <property type="match status" value="1"/>
</dbReference>
<dbReference type="InterPro" id="IPR005821">
    <property type="entry name" value="Ion_trans_dom"/>
</dbReference>
<evidence type="ECO:0000313" key="7">
    <source>
        <dbReference type="EMBL" id="CAE7252670.1"/>
    </source>
</evidence>
<dbReference type="PROSITE" id="PS00018">
    <property type="entry name" value="EF_HAND_1"/>
    <property type="match status" value="1"/>
</dbReference>
<feature type="transmembrane region" description="Helical" evidence="5">
    <location>
        <begin position="255"/>
        <end position="276"/>
    </location>
</feature>
<dbReference type="Proteomes" id="UP000601435">
    <property type="component" value="Unassembled WGS sequence"/>
</dbReference>
<dbReference type="EMBL" id="CAJNJA010009987">
    <property type="protein sequence ID" value="CAE7252670.1"/>
    <property type="molecule type" value="Genomic_DNA"/>
</dbReference>
<dbReference type="GO" id="GO:0005248">
    <property type="term" value="F:voltage-gated sodium channel activity"/>
    <property type="evidence" value="ECO:0007669"/>
    <property type="project" value="TreeGrafter"/>
</dbReference>
<evidence type="ECO:0000256" key="4">
    <source>
        <dbReference type="ARBA" id="ARBA00023136"/>
    </source>
</evidence>
<evidence type="ECO:0000259" key="6">
    <source>
        <dbReference type="Pfam" id="PF00520"/>
    </source>
</evidence>
<organism evidence="7 8">
    <name type="scientific">Symbiodinium necroappetens</name>
    <dbReference type="NCBI Taxonomy" id="1628268"/>
    <lineage>
        <taxon>Eukaryota</taxon>
        <taxon>Sar</taxon>
        <taxon>Alveolata</taxon>
        <taxon>Dinophyceae</taxon>
        <taxon>Suessiales</taxon>
        <taxon>Symbiodiniaceae</taxon>
        <taxon>Symbiodinium</taxon>
    </lineage>
</organism>
<dbReference type="OrthoDB" id="439181at2759"/>
<name>A0A812LSZ2_9DINO</name>
<evidence type="ECO:0000256" key="3">
    <source>
        <dbReference type="ARBA" id="ARBA00022989"/>
    </source>
</evidence>
<protein>
    <submittedName>
        <fullName evidence="7">CACNA1S protein</fullName>
    </submittedName>
</protein>
<dbReference type="Gene3D" id="1.10.287.70">
    <property type="match status" value="1"/>
</dbReference>
<evidence type="ECO:0000256" key="2">
    <source>
        <dbReference type="ARBA" id="ARBA00022692"/>
    </source>
</evidence>
<dbReference type="PANTHER" id="PTHR10037">
    <property type="entry name" value="VOLTAGE-GATED CATION CHANNEL CALCIUM AND SODIUM"/>
    <property type="match status" value="1"/>
</dbReference>
<proteinExistence type="predicted"/>
<keyword evidence="4 5" id="KW-0472">Membrane</keyword>
<reference evidence="7" key="1">
    <citation type="submission" date="2021-02" db="EMBL/GenBank/DDBJ databases">
        <authorList>
            <person name="Dougan E. K."/>
            <person name="Rhodes N."/>
            <person name="Thang M."/>
            <person name="Chan C."/>
        </authorList>
    </citation>
    <scope>NUCLEOTIDE SEQUENCE</scope>
</reference>
<dbReference type="InterPro" id="IPR027359">
    <property type="entry name" value="Volt_channel_dom_sf"/>
</dbReference>
<feature type="transmembrane region" description="Helical" evidence="5">
    <location>
        <begin position="82"/>
        <end position="110"/>
    </location>
</feature>
<dbReference type="PANTHER" id="PTHR10037:SF62">
    <property type="entry name" value="SODIUM CHANNEL PROTEIN 60E"/>
    <property type="match status" value="1"/>
</dbReference>
<comment type="caution">
    <text evidence="7">The sequence shown here is derived from an EMBL/GenBank/DDBJ whole genome shotgun (WGS) entry which is preliminary data.</text>
</comment>
<feature type="non-terminal residue" evidence="7">
    <location>
        <position position="1"/>
    </location>
</feature>
<dbReference type="InterPro" id="IPR018247">
    <property type="entry name" value="EF_Hand_1_Ca_BS"/>
</dbReference>
<dbReference type="Gene3D" id="1.20.120.350">
    <property type="entry name" value="Voltage-gated potassium channels. Chain C"/>
    <property type="match status" value="1"/>
</dbReference>
<feature type="transmembrane region" description="Helical" evidence="5">
    <location>
        <begin position="49"/>
        <end position="70"/>
    </location>
</feature>
<dbReference type="GO" id="GO:0001518">
    <property type="term" value="C:voltage-gated sodium channel complex"/>
    <property type="evidence" value="ECO:0007669"/>
    <property type="project" value="TreeGrafter"/>
</dbReference>
<accession>A0A812LSZ2</accession>
<dbReference type="AlphaFoldDB" id="A0A812LSZ2"/>
<evidence type="ECO:0000256" key="5">
    <source>
        <dbReference type="SAM" id="Phobius"/>
    </source>
</evidence>
<sequence>MRAENRCLTIVRNPWFERLTLSVIFLNAVEMAINAEFSDYTVITEADPIFIVAEVLFCIFFTVELVIRYATYISTCQALKDAWFSFDFALVVLMNVEIAFVNLFPFIILLTMDVSLRRLSTVYRTCDLLEVFPLLSAVGQGGDTLNTANALRVARVLRVLRTARLVKLMPELMILVKGMLVACRSVFFTLVLLLLITFVFSITFIEFSRGHPNLENEYFSSMGTSIMTLILRCVLPDQEVFINIISSESWPLAALLLLFILLGSLTVMNMLLGVLVEAVKTVSTIEREQLDADFARKVLWELIDKEGDEDGDNLLSEKEFVNLLKKPKAARALMSLGVDVSAAYDYGRLLFEDGEKASFVDFMQAMLTLRGSNKTTVKDIVELRKFLSEEFHQVETLVCELCNFLGEILEPNSTSQYATP</sequence>
<feature type="transmembrane region" description="Helical" evidence="5">
    <location>
        <begin position="174"/>
        <end position="205"/>
    </location>
</feature>
<keyword evidence="8" id="KW-1185">Reference proteome</keyword>
<evidence type="ECO:0000313" key="8">
    <source>
        <dbReference type="Proteomes" id="UP000601435"/>
    </source>
</evidence>
<gene>
    <name evidence="7" type="primary">CACNA1S</name>
    <name evidence="7" type="ORF">SNEC2469_LOCUS5326</name>
</gene>
<dbReference type="SUPFAM" id="SSF81324">
    <property type="entry name" value="Voltage-gated potassium channels"/>
    <property type="match status" value="1"/>
</dbReference>
<keyword evidence="3 5" id="KW-1133">Transmembrane helix</keyword>
<evidence type="ECO:0000256" key="1">
    <source>
        <dbReference type="ARBA" id="ARBA00004141"/>
    </source>
</evidence>
<comment type="subcellular location">
    <subcellularLocation>
        <location evidence="1">Membrane</location>
        <topology evidence="1">Multi-pass membrane protein</topology>
    </subcellularLocation>
</comment>
<dbReference type="InterPro" id="IPR043203">
    <property type="entry name" value="VGCC_Ca_Na"/>
</dbReference>
<keyword evidence="2 5" id="KW-0812">Transmembrane</keyword>
<feature type="domain" description="Ion transport" evidence="6">
    <location>
        <begin position="13"/>
        <end position="281"/>
    </location>
</feature>